<feature type="compositionally biased region" description="Polar residues" evidence="1">
    <location>
        <begin position="92"/>
        <end position="102"/>
    </location>
</feature>
<dbReference type="KEGG" id="dzi:111287567"/>
<dbReference type="RefSeq" id="XP_022733932.1">
    <property type="nucleotide sequence ID" value="XM_022878197.1"/>
</dbReference>
<feature type="compositionally biased region" description="Basic and acidic residues" evidence="1">
    <location>
        <begin position="40"/>
        <end position="56"/>
    </location>
</feature>
<dbReference type="GeneID" id="111287567"/>
<accession>A0A6P5Y0F7</accession>
<feature type="compositionally biased region" description="Basic and acidic residues" evidence="1">
    <location>
        <begin position="81"/>
        <end position="91"/>
    </location>
</feature>
<feature type="compositionally biased region" description="Polar residues" evidence="1">
    <location>
        <begin position="28"/>
        <end position="38"/>
    </location>
</feature>
<gene>
    <name evidence="3" type="primary">LOC111287567</name>
</gene>
<name>A0A6P5Y0F7_DURZI</name>
<sequence>MGGCASRPKESDIPVEAPANSEEPQLETAAQNNTNGGESQIEKPLVDLSEPEKEGAQDSSFEPKAATAEPVSAETVAETVKPTEDIVKEITDNTTVQPAKGG</sequence>
<dbReference type="AlphaFoldDB" id="A0A6P5Y0F7"/>
<reference evidence="3" key="1">
    <citation type="submission" date="2025-08" db="UniProtKB">
        <authorList>
            <consortium name="RefSeq"/>
        </authorList>
    </citation>
    <scope>IDENTIFICATION</scope>
    <source>
        <tissue evidence="3">Fruit stalk</tissue>
    </source>
</reference>
<evidence type="ECO:0000313" key="2">
    <source>
        <dbReference type="Proteomes" id="UP000515121"/>
    </source>
</evidence>
<organism evidence="2 3">
    <name type="scientific">Durio zibethinus</name>
    <name type="common">Durian</name>
    <dbReference type="NCBI Taxonomy" id="66656"/>
    <lineage>
        <taxon>Eukaryota</taxon>
        <taxon>Viridiplantae</taxon>
        <taxon>Streptophyta</taxon>
        <taxon>Embryophyta</taxon>
        <taxon>Tracheophyta</taxon>
        <taxon>Spermatophyta</taxon>
        <taxon>Magnoliopsida</taxon>
        <taxon>eudicotyledons</taxon>
        <taxon>Gunneridae</taxon>
        <taxon>Pentapetalae</taxon>
        <taxon>rosids</taxon>
        <taxon>malvids</taxon>
        <taxon>Malvales</taxon>
        <taxon>Malvaceae</taxon>
        <taxon>Helicteroideae</taxon>
        <taxon>Durio</taxon>
    </lineage>
</organism>
<evidence type="ECO:0000313" key="3">
    <source>
        <dbReference type="RefSeq" id="XP_022733932.1"/>
    </source>
</evidence>
<keyword evidence="2" id="KW-1185">Reference proteome</keyword>
<evidence type="ECO:0000256" key="1">
    <source>
        <dbReference type="SAM" id="MobiDB-lite"/>
    </source>
</evidence>
<proteinExistence type="predicted"/>
<feature type="region of interest" description="Disordered" evidence="1">
    <location>
        <begin position="1"/>
        <end position="102"/>
    </location>
</feature>
<dbReference type="Proteomes" id="UP000515121">
    <property type="component" value="Unplaced"/>
</dbReference>
<dbReference type="OrthoDB" id="1166561at2759"/>
<protein>
    <submittedName>
        <fullName evidence="3">Uncharacterized protein LOC111287567</fullName>
    </submittedName>
</protein>